<dbReference type="Pfam" id="PF01197">
    <property type="entry name" value="Ribosomal_L31"/>
    <property type="match status" value="1"/>
</dbReference>
<comment type="caution">
    <text evidence="8">The sequence shown here is derived from an EMBL/GenBank/DDBJ whole genome shotgun (WGS) entry which is preliminary data.</text>
</comment>
<feature type="binding site" evidence="7">
    <location>
        <position position="39"/>
    </location>
    <ligand>
        <name>Zn(2+)</name>
        <dbReference type="ChEBI" id="CHEBI:29105"/>
    </ligand>
</feature>
<feature type="binding site" evidence="7">
    <location>
        <position position="36"/>
    </location>
    <ligand>
        <name>Zn(2+)</name>
        <dbReference type="ChEBI" id="CHEBI:29105"/>
    </ligand>
</feature>
<dbReference type="InterPro" id="IPR034704">
    <property type="entry name" value="Ribosomal_bL28/bL31-like_sf"/>
</dbReference>
<keyword evidence="2 7" id="KW-0699">rRNA-binding</keyword>
<dbReference type="PROSITE" id="PS01143">
    <property type="entry name" value="RIBOSOMAL_L31"/>
    <property type="match status" value="1"/>
</dbReference>
<evidence type="ECO:0000256" key="5">
    <source>
        <dbReference type="ARBA" id="ARBA00023274"/>
    </source>
</evidence>
<comment type="subunit">
    <text evidence="7">Part of the 50S ribosomal subunit.</text>
</comment>
<accession>A0ABV9QIP2</accession>
<keyword evidence="9" id="KW-1185">Reference proteome</keyword>
<comment type="function">
    <text evidence="7">Binds the 23S rRNA.</text>
</comment>
<dbReference type="GO" id="GO:0005840">
    <property type="term" value="C:ribosome"/>
    <property type="evidence" value="ECO:0007669"/>
    <property type="project" value="UniProtKB-KW"/>
</dbReference>
<dbReference type="EMBL" id="JBHSHL010000003">
    <property type="protein sequence ID" value="MFC4803662.1"/>
    <property type="molecule type" value="Genomic_DNA"/>
</dbReference>
<name>A0ABV9QIP2_9FIRM</name>
<feature type="binding site" evidence="7">
    <location>
        <position position="16"/>
    </location>
    <ligand>
        <name>Zn(2+)</name>
        <dbReference type="ChEBI" id="CHEBI:29105"/>
    </ligand>
</feature>
<dbReference type="PANTHER" id="PTHR33280">
    <property type="entry name" value="50S RIBOSOMAL PROTEIN L31, CHLOROPLASTIC"/>
    <property type="match status" value="1"/>
</dbReference>
<dbReference type="PRINTS" id="PR01249">
    <property type="entry name" value="RIBOSOMALL31"/>
</dbReference>
<organism evidence="8 9">
    <name type="scientific">Filifactor villosus</name>
    <dbReference type="NCBI Taxonomy" id="29374"/>
    <lineage>
        <taxon>Bacteria</taxon>
        <taxon>Bacillati</taxon>
        <taxon>Bacillota</taxon>
        <taxon>Clostridia</taxon>
        <taxon>Peptostreptococcales</taxon>
        <taxon>Filifactoraceae</taxon>
        <taxon>Filifactor</taxon>
    </lineage>
</organism>
<dbReference type="NCBIfam" id="NF000612">
    <property type="entry name" value="PRK00019.1"/>
    <property type="match status" value="1"/>
</dbReference>
<comment type="cofactor">
    <cofactor evidence="7">
        <name>Zn(2+)</name>
        <dbReference type="ChEBI" id="CHEBI:29105"/>
    </cofactor>
    <text evidence="7">Binds 1 zinc ion per subunit.</text>
</comment>
<feature type="binding site" evidence="7">
    <location>
        <position position="18"/>
    </location>
    <ligand>
        <name>Zn(2+)</name>
        <dbReference type="ChEBI" id="CHEBI:29105"/>
    </ligand>
</feature>
<evidence type="ECO:0000256" key="2">
    <source>
        <dbReference type="ARBA" id="ARBA00022730"/>
    </source>
</evidence>
<comment type="similarity">
    <text evidence="1 7">Belongs to the bacterial ribosomal protein bL31 family. Type A subfamily.</text>
</comment>
<keyword evidence="7" id="KW-0862">Zinc</keyword>
<evidence type="ECO:0000256" key="3">
    <source>
        <dbReference type="ARBA" id="ARBA00022884"/>
    </source>
</evidence>
<evidence type="ECO:0000256" key="1">
    <source>
        <dbReference type="ARBA" id="ARBA00009296"/>
    </source>
</evidence>
<dbReference type="Gene3D" id="4.10.830.30">
    <property type="entry name" value="Ribosomal protein L31"/>
    <property type="match status" value="1"/>
</dbReference>
<evidence type="ECO:0000256" key="4">
    <source>
        <dbReference type="ARBA" id="ARBA00022980"/>
    </source>
</evidence>
<evidence type="ECO:0000256" key="7">
    <source>
        <dbReference type="HAMAP-Rule" id="MF_00501"/>
    </source>
</evidence>
<keyword evidence="5 7" id="KW-0687">Ribonucleoprotein</keyword>
<dbReference type="InterPro" id="IPR027491">
    <property type="entry name" value="Ribosomal_bL31_A"/>
</dbReference>
<protein>
    <recommendedName>
        <fullName evidence="6 7">Large ribosomal subunit protein bL31</fullName>
    </recommendedName>
</protein>
<reference evidence="9" key="1">
    <citation type="journal article" date="2019" name="Int. J. Syst. Evol. Microbiol.">
        <title>The Global Catalogue of Microorganisms (GCM) 10K type strain sequencing project: providing services to taxonomists for standard genome sequencing and annotation.</title>
        <authorList>
            <consortium name="The Broad Institute Genomics Platform"/>
            <consortium name="The Broad Institute Genome Sequencing Center for Infectious Disease"/>
            <person name="Wu L."/>
            <person name="Ma J."/>
        </authorList>
    </citation>
    <scope>NUCLEOTIDE SEQUENCE [LARGE SCALE GENOMIC DNA]</scope>
    <source>
        <strain evidence="9">CCUG 46385</strain>
    </source>
</reference>
<dbReference type="HAMAP" id="MF_00501">
    <property type="entry name" value="Ribosomal_bL31_1"/>
    <property type="match status" value="1"/>
</dbReference>
<dbReference type="InterPro" id="IPR042105">
    <property type="entry name" value="Ribosomal_bL31_sf"/>
</dbReference>
<proteinExistence type="inferred from homology"/>
<dbReference type="RefSeq" id="WP_379787109.1">
    <property type="nucleotide sequence ID" value="NZ_JBHSHL010000003.1"/>
</dbReference>
<keyword evidence="7" id="KW-0479">Metal-binding</keyword>
<keyword evidence="3 7" id="KW-0694">RNA-binding</keyword>
<evidence type="ECO:0000313" key="9">
    <source>
        <dbReference type="Proteomes" id="UP001595916"/>
    </source>
</evidence>
<keyword evidence="4 7" id="KW-0689">Ribosomal protein</keyword>
<dbReference type="InterPro" id="IPR002150">
    <property type="entry name" value="Ribosomal_bL31"/>
</dbReference>
<dbReference type="PANTHER" id="PTHR33280:SF6">
    <property type="entry name" value="LARGE RIBOSOMAL SUBUNIT PROTEIN BL31A"/>
    <property type="match status" value="1"/>
</dbReference>
<evidence type="ECO:0000256" key="6">
    <source>
        <dbReference type="ARBA" id="ARBA00035687"/>
    </source>
</evidence>
<dbReference type="SUPFAM" id="SSF143800">
    <property type="entry name" value="L28p-like"/>
    <property type="match status" value="1"/>
</dbReference>
<evidence type="ECO:0000313" key="8">
    <source>
        <dbReference type="EMBL" id="MFC4803662.1"/>
    </source>
</evidence>
<dbReference type="Proteomes" id="UP001595916">
    <property type="component" value="Unassembled WGS sequence"/>
</dbReference>
<gene>
    <name evidence="7 8" type="primary">rpmE</name>
    <name evidence="8" type="ORF">ACFO4R_01065</name>
</gene>
<dbReference type="NCBIfam" id="TIGR00105">
    <property type="entry name" value="L31"/>
    <property type="match status" value="1"/>
</dbReference>
<sequence length="66" mass="7611">MKENLHPKYKEVQVRCACGNTFQAGSTKDEISVEICSQCHPFFTGQSKTIEKGGRIERFNKKFKRD</sequence>